<proteinExistence type="predicted"/>
<sequence length="91" mass="10272">MIIYAREYHGVGSLHDRPGASDNIFQQVICLPHLIWKHFVAHLQGPGCGNPDILMTKRDPKVSKKYIGKDFDTERHPDVSTSTLDCLRVEG</sequence>
<accession>A0AAX4I6P1</accession>
<keyword evidence="2" id="KW-1185">Reference proteome</keyword>
<dbReference type="GeneID" id="87940571"/>
<dbReference type="AlphaFoldDB" id="A0AAX4I6P1"/>
<dbReference type="Proteomes" id="UP001322277">
    <property type="component" value="Chromosome 3"/>
</dbReference>
<organism evidence="1 2">
    <name type="scientific">Colletotrichum destructivum</name>
    <dbReference type="NCBI Taxonomy" id="34406"/>
    <lineage>
        <taxon>Eukaryota</taxon>
        <taxon>Fungi</taxon>
        <taxon>Dikarya</taxon>
        <taxon>Ascomycota</taxon>
        <taxon>Pezizomycotina</taxon>
        <taxon>Sordariomycetes</taxon>
        <taxon>Hypocreomycetidae</taxon>
        <taxon>Glomerellales</taxon>
        <taxon>Glomerellaceae</taxon>
        <taxon>Colletotrichum</taxon>
        <taxon>Colletotrichum destructivum species complex</taxon>
    </lineage>
</organism>
<evidence type="ECO:0000313" key="1">
    <source>
        <dbReference type="EMBL" id="WQF79054.1"/>
    </source>
</evidence>
<gene>
    <name evidence="1" type="ORF">CDEST_04068</name>
</gene>
<reference evidence="2" key="1">
    <citation type="journal article" date="2023" name="bioRxiv">
        <title>Complete genome of the Medicago anthracnose fungus, Colletotrichum destructivum, reveals a mini-chromosome-like region within a core chromosome.</title>
        <authorList>
            <person name="Lapalu N."/>
            <person name="Simon A."/>
            <person name="Lu A."/>
            <person name="Plaumann P.-L."/>
            <person name="Amselem J."/>
            <person name="Pigne S."/>
            <person name="Auger A."/>
            <person name="Koch C."/>
            <person name="Dallery J.-F."/>
            <person name="O'Connell R.J."/>
        </authorList>
    </citation>
    <scope>NUCLEOTIDE SEQUENCE [LARGE SCALE GENOMIC DNA]</scope>
    <source>
        <strain evidence="2">CBS 520.97</strain>
    </source>
</reference>
<dbReference type="EMBL" id="CP137307">
    <property type="protein sequence ID" value="WQF79054.1"/>
    <property type="molecule type" value="Genomic_DNA"/>
</dbReference>
<protein>
    <submittedName>
        <fullName evidence="1">Uncharacterized protein</fullName>
    </submittedName>
</protein>
<evidence type="ECO:0000313" key="2">
    <source>
        <dbReference type="Proteomes" id="UP001322277"/>
    </source>
</evidence>
<name>A0AAX4I6P1_9PEZI</name>
<dbReference type="KEGG" id="cdet:87940571"/>
<dbReference type="RefSeq" id="XP_062776278.1">
    <property type="nucleotide sequence ID" value="XM_062920227.1"/>
</dbReference>